<keyword evidence="2" id="KW-0812">Transmembrane</keyword>
<keyword evidence="2" id="KW-0472">Membrane</keyword>
<dbReference type="AlphaFoldDB" id="A0A9P3GD01"/>
<dbReference type="PANTHER" id="PTHR42024:SF1">
    <property type="entry name" value="AMINO ACID PERMEASE_ SLC12A DOMAIN-CONTAINING PROTEIN"/>
    <property type="match status" value="1"/>
</dbReference>
<gene>
    <name evidence="3" type="ORF">PsYK624_077140</name>
</gene>
<organism evidence="3 4">
    <name type="scientific">Phanerochaete sordida</name>
    <dbReference type="NCBI Taxonomy" id="48140"/>
    <lineage>
        <taxon>Eukaryota</taxon>
        <taxon>Fungi</taxon>
        <taxon>Dikarya</taxon>
        <taxon>Basidiomycota</taxon>
        <taxon>Agaricomycotina</taxon>
        <taxon>Agaricomycetes</taxon>
        <taxon>Polyporales</taxon>
        <taxon>Phanerochaetaceae</taxon>
        <taxon>Phanerochaete</taxon>
    </lineage>
</organism>
<feature type="transmembrane region" description="Helical" evidence="2">
    <location>
        <begin position="275"/>
        <end position="301"/>
    </location>
</feature>
<accession>A0A9P3GD01</accession>
<dbReference type="PANTHER" id="PTHR42024">
    <property type="entry name" value="AMINO ACID PERMEASE_ SLC12A DOMAIN-CONTAINING PROTEIN"/>
    <property type="match status" value="1"/>
</dbReference>
<dbReference type="EMBL" id="BPQB01000022">
    <property type="protein sequence ID" value="GJE91564.1"/>
    <property type="molecule type" value="Genomic_DNA"/>
</dbReference>
<keyword evidence="2" id="KW-1133">Transmembrane helix</keyword>
<name>A0A9P3GD01_9APHY</name>
<evidence type="ECO:0000313" key="4">
    <source>
        <dbReference type="Proteomes" id="UP000703269"/>
    </source>
</evidence>
<feature type="compositionally biased region" description="Polar residues" evidence="1">
    <location>
        <begin position="42"/>
        <end position="60"/>
    </location>
</feature>
<feature type="compositionally biased region" description="Basic and acidic residues" evidence="1">
    <location>
        <begin position="389"/>
        <end position="400"/>
    </location>
</feature>
<evidence type="ECO:0000313" key="3">
    <source>
        <dbReference type="EMBL" id="GJE91564.1"/>
    </source>
</evidence>
<evidence type="ECO:0000256" key="1">
    <source>
        <dbReference type="SAM" id="MobiDB-lite"/>
    </source>
</evidence>
<feature type="transmembrane region" description="Helical" evidence="2">
    <location>
        <begin position="167"/>
        <end position="185"/>
    </location>
</feature>
<protein>
    <submittedName>
        <fullName evidence="3">Uncharacterized protein</fullName>
    </submittedName>
</protein>
<feature type="transmembrane region" description="Helical" evidence="2">
    <location>
        <begin position="307"/>
        <end position="329"/>
    </location>
</feature>
<feature type="compositionally biased region" description="Basic and acidic residues" evidence="1">
    <location>
        <begin position="26"/>
        <end position="41"/>
    </location>
</feature>
<sequence>MSQVNATAPSPGLEPAAPPASQANDLSEKQKEPHSPSDSAHRSNTTASTTSHAVSNASQTSLNEYEEVDYTAAPPPLNYTVYTPARLRWVALFFILLFIDSGLLPLILFYSLEWGAHLSTTKNLAIITSLVGTTSGLKIAQRTYLLWFKVGSESRRPIGMHRWGVDAFHVLISIALAVYLVPLIIGSSLNPASPRAVAMALPCVMLTFSLPLLLTGLLPNRLRVPWRMSSFPAYRPLPPLTYTIVEDVIAVDGSGGLRFRHAWAHRYQASAALRALLRATALGWGASGTLVAAGLIVAAWLAPRDTAYGLGFGVPWIWALACTAATLAYTRRMLRRERALWQAAGARATYRHRRIPIQWCLDETSRAIEKRELQERGERTPRQSAATERAPDPRDQDVHPVDYVGAQV</sequence>
<reference evidence="3 4" key="1">
    <citation type="submission" date="2021-08" db="EMBL/GenBank/DDBJ databases">
        <title>Draft Genome Sequence of Phanerochaete sordida strain YK-624.</title>
        <authorList>
            <person name="Mori T."/>
            <person name="Dohra H."/>
            <person name="Suzuki T."/>
            <person name="Kawagishi H."/>
            <person name="Hirai H."/>
        </authorList>
    </citation>
    <scope>NUCLEOTIDE SEQUENCE [LARGE SCALE GENOMIC DNA]</scope>
    <source>
        <strain evidence="3 4">YK-624</strain>
    </source>
</reference>
<dbReference type="Proteomes" id="UP000703269">
    <property type="component" value="Unassembled WGS sequence"/>
</dbReference>
<feature type="region of interest" description="Disordered" evidence="1">
    <location>
        <begin position="371"/>
        <end position="408"/>
    </location>
</feature>
<keyword evidence="4" id="KW-1185">Reference proteome</keyword>
<feature type="transmembrane region" description="Helical" evidence="2">
    <location>
        <begin position="89"/>
        <end position="112"/>
    </location>
</feature>
<feature type="region of interest" description="Disordered" evidence="1">
    <location>
        <begin position="1"/>
        <end position="60"/>
    </location>
</feature>
<evidence type="ECO:0000256" key="2">
    <source>
        <dbReference type="SAM" id="Phobius"/>
    </source>
</evidence>
<proteinExistence type="predicted"/>
<comment type="caution">
    <text evidence="3">The sequence shown here is derived from an EMBL/GenBank/DDBJ whole genome shotgun (WGS) entry which is preliminary data.</text>
</comment>
<dbReference type="OrthoDB" id="4838853at2759"/>
<feature type="compositionally biased region" description="Basic and acidic residues" evidence="1">
    <location>
        <begin position="371"/>
        <end position="381"/>
    </location>
</feature>
<feature type="transmembrane region" description="Helical" evidence="2">
    <location>
        <begin position="124"/>
        <end position="147"/>
    </location>
</feature>
<feature type="transmembrane region" description="Helical" evidence="2">
    <location>
        <begin position="197"/>
        <end position="218"/>
    </location>
</feature>